<evidence type="ECO:0000313" key="4">
    <source>
        <dbReference type="EMBL" id="RZF21515.1"/>
    </source>
</evidence>
<organism evidence="4 5">
    <name type="scientific">Halobacteriovorax vibrionivorans</name>
    <dbReference type="NCBI Taxonomy" id="2152716"/>
    <lineage>
        <taxon>Bacteria</taxon>
        <taxon>Pseudomonadati</taxon>
        <taxon>Bdellovibrionota</taxon>
        <taxon>Bacteriovoracia</taxon>
        <taxon>Bacteriovoracales</taxon>
        <taxon>Halobacteriovoraceae</taxon>
        <taxon>Halobacteriovorax</taxon>
    </lineage>
</organism>
<name>A0ABY0IG98_9BACT</name>
<accession>A0ABY0IG98</accession>
<evidence type="ECO:0000259" key="3">
    <source>
        <dbReference type="PROSITE" id="PS51688"/>
    </source>
</evidence>
<dbReference type="EMBL" id="QDKL01000002">
    <property type="protein sequence ID" value="RZF21515.1"/>
    <property type="molecule type" value="Genomic_DNA"/>
</dbReference>
<evidence type="ECO:0000256" key="1">
    <source>
        <dbReference type="SAM" id="Coils"/>
    </source>
</evidence>
<dbReference type="Pfam" id="PF13884">
    <property type="entry name" value="Peptidase_S74"/>
    <property type="match status" value="1"/>
</dbReference>
<keyword evidence="2" id="KW-0732">Signal</keyword>
<dbReference type="InterPro" id="IPR030392">
    <property type="entry name" value="S74_ICA"/>
</dbReference>
<feature type="domain" description="Peptidase S74" evidence="3">
    <location>
        <begin position="1775"/>
        <end position="1870"/>
    </location>
</feature>
<feature type="coiled-coil region" evidence="1">
    <location>
        <begin position="1855"/>
        <end position="1901"/>
    </location>
</feature>
<feature type="signal peptide" evidence="2">
    <location>
        <begin position="1"/>
        <end position="26"/>
    </location>
</feature>
<feature type="chain" id="PRO_5046602903" description="Peptidase S74 domain-containing protein" evidence="2">
    <location>
        <begin position="27"/>
        <end position="1915"/>
    </location>
</feature>
<keyword evidence="5" id="KW-1185">Reference proteome</keyword>
<protein>
    <recommendedName>
        <fullName evidence="3">Peptidase S74 domain-containing protein</fullName>
    </recommendedName>
</protein>
<evidence type="ECO:0000313" key="5">
    <source>
        <dbReference type="Proteomes" id="UP000443582"/>
    </source>
</evidence>
<dbReference type="PANTHER" id="PTHR13029">
    <property type="match status" value="1"/>
</dbReference>
<proteinExistence type="predicted"/>
<evidence type="ECO:0000256" key="2">
    <source>
        <dbReference type="SAM" id="SignalP"/>
    </source>
</evidence>
<reference evidence="5" key="1">
    <citation type="journal article" date="2019" name="Int. J. Syst. Evol. Microbiol.">
        <title>Halobacteriovorax valvorus sp. nov., a novel prokaryotic predator isolated from coastal seawater of China.</title>
        <authorList>
            <person name="Chen M.-X."/>
        </authorList>
    </citation>
    <scope>NUCLEOTIDE SEQUENCE [LARGE SCALE GENOMIC DNA]</scope>
    <source>
        <strain evidence="5">BL9</strain>
    </source>
</reference>
<dbReference type="InterPro" id="IPR051577">
    <property type="entry name" value="MRF-like"/>
</dbReference>
<dbReference type="InterPro" id="IPR036388">
    <property type="entry name" value="WH-like_DNA-bd_sf"/>
</dbReference>
<comment type="caution">
    <text evidence="4">The sequence shown here is derived from an EMBL/GenBank/DDBJ whole genome shotgun (WGS) entry which is preliminary data.</text>
</comment>
<dbReference type="PANTHER" id="PTHR13029:SF18">
    <property type="entry name" value="MYELIN REGULATORY FACTOR HOMOLOG 1"/>
    <property type="match status" value="1"/>
</dbReference>
<sequence length="1915" mass="198388">MLHVSRKLTFFLALCLSLVLSSNTLATKIGYSGRLVQADGTPISGTPNLQFDLYYSNDLATSLATQTLNSVPLSNGIYTVELDFPSLATLIANTPASETLVIQVRDTTNTITFDYQNILATPLASYAVTAESIADAAITPQSLDFVASCADNQILIKNGSQFDCINQTAALSIDSTLVNNAGTIGQATVGTAGTYTSVTVDAYGRVTAGSNPTPTIGSSEITDGSIVDADINSAANISWSKINAPTIDKTYVGLQNVLNVAQIPASDLDNSGTLDSATQVPSELAVKGYIDIYADAKVINSMAGTETTQAPSVDSVKNYVTAQTGAITSSQWTTSGSDIYYSSGYIGIGTTTPAKHLHIKESTNTQAMLRLESSRDAVGASTAVVEFLAAASPAPLDKKHFQIMNVNGTAENILSFTSNDDSMTSANKILNLTHSGNVGIGKTNPAEKLEVDGNIQVTTGNDICIAGSGCLSSAVTGGGETNTASSAGGTSLVLAKSGTDLPFKGLTSTSGITLTSNASDIGIGLDTAVVRSTALATPLSGYTTGAASSVVATDSILGAFGKVQGQLDAHATSIAGNSITDSDDITEGATNLYFTDIRAKTASVVNSTAGSEIDQAASVSAMKSYVLAETGAINESQWITTGSDIYYNTGSVGIGTQTPTVPLEVTTTTGPTNVLVKSNDGAANLHLDRATSSDQAKVLLSTASSADWSIGMYGDSFQLYEFGHGETGRRFTIEADTGNVGIGTTSPTQKLTVDGNINVTTGNDICIDGSGCLSSAVSGGGETNTASSAGGTSLVLPKSGTDLPFKGLTSTSDIALTANANDIQIGVSTSNGAGEVLRLDGSGRVPASNVMGTPLTGYTVGANAVLAPTDTILDAYGKLQAQINANYTAITGLSDTDDLSEGVTNLYFTDGRAQTAAVVDSTVGNETTQAPSVSAIKTYVDARATQWTTAGSDIYYNSGNVGIGTTNPKDTLDLSGGVLRFDNNPTNHFKAPSAETTEPFRVFVQDDQANANVYGTNNNSAIIFENQDSNNPVPDDGLYFINTGSDDIPKIAMTIQGNGRVGIGTASPTQALDVSGNIKGAAFYGDGSNLTGVDSTSSSNEVDNVIAADSDSNGTGVINFRTGGTTKMTIDNSGNLGVGTSTPESVAHIANTSGRLILESTGANNTFVTLRPDSGSADQVNLGVNDATGAFSIAGSGGIGANDLLTVESSGNVGIGTNTPVGDFQVVGNEGNVVISGTDGEGDYSNIQSNNHANLLIGSNLRISDTGVGHDLEVSQTHATMSGAGITIGGNTTSGDFIDSGVVSIYSTKGAATQDDDFTAAPTAVFRHGKVGIGTTTPTAPLFVERNIADYTTSFPETVSRATMLLKTHDTDSTLTSFGAFSLGAGYLQRTNGAGSTAYDFFLNPYGGNVGIGTTTGEGKLSVGNFYHTDSYQVTASNTTLAEVTIGGASLPTTGVYSVQLVTQGTATDTGALYLVWYDEGSATWKTRLSSRNNGTSNNPYVVIESNVPKIKTSHTNDYSIAVTIRSASGEANSLPHTWGGHFQWQRDGNSLSYADGQVAVGGNPTSEADFTVNQSLRQMSSSGVGGLTVISGNDQVGLQVFDIDGSAGTGDDKIPSVYWGDNPTDDLAFTRYTSGGSYTEYMRLTGTGSLGIGTTNPGADLHVHGRDSAAAYPTDTTAGNLVHKITNSNNGVEIGTSGAVNGRRAWILARHSSTSTYGDYLSTLHLQPDVGTDTNYHGVAIGLSAGTQLTANGERLVVNGTAAKPGGGSWATYSDERLKDLTGEYSHGLDEIMNLNTVKYRYKDNNALGILNEREHSGFIAQDVQKVIPEAVRKTTDDFLTVDNDPIFLALINATKEQQEQIEENKRMQKLMQEGNSRRISSLEEQVDALKEENEILKAYLCEKDPDMPLCPKN</sequence>
<gene>
    <name evidence="4" type="ORF">DAY19_07445</name>
</gene>
<keyword evidence="1" id="KW-0175">Coiled coil</keyword>
<dbReference type="Proteomes" id="UP000443582">
    <property type="component" value="Unassembled WGS sequence"/>
</dbReference>
<dbReference type="Gene3D" id="1.10.10.10">
    <property type="entry name" value="Winged helix-like DNA-binding domain superfamily/Winged helix DNA-binding domain"/>
    <property type="match status" value="1"/>
</dbReference>
<dbReference type="PROSITE" id="PS51688">
    <property type="entry name" value="ICA"/>
    <property type="match status" value="1"/>
</dbReference>